<keyword evidence="3" id="KW-1185">Reference proteome</keyword>
<feature type="region of interest" description="Disordered" evidence="1">
    <location>
        <begin position="1"/>
        <end position="140"/>
    </location>
</feature>
<feature type="compositionally biased region" description="Polar residues" evidence="1">
    <location>
        <begin position="12"/>
        <end position="22"/>
    </location>
</feature>
<gene>
    <name evidence="2" type="ORF">GRF29_164g761457</name>
</gene>
<evidence type="ECO:0000313" key="3">
    <source>
        <dbReference type="Proteomes" id="UP001280581"/>
    </source>
</evidence>
<feature type="compositionally biased region" description="Basic and acidic residues" evidence="1">
    <location>
        <begin position="256"/>
        <end position="280"/>
    </location>
</feature>
<proteinExistence type="predicted"/>
<reference evidence="2 3" key="1">
    <citation type="submission" date="2021-02" db="EMBL/GenBank/DDBJ databases">
        <title>Genome assembly of Pseudopithomyces chartarum.</title>
        <authorList>
            <person name="Jauregui R."/>
            <person name="Singh J."/>
            <person name="Voisey C."/>
        </authorList>
    </citation>
    <scope>NUCLEOTIDE SEQUENCE [LARGE SCALE GENOMIC DNA]</scope>
    <source>
        <strain evidence="2 3">AGR01</strain>
    </source>
</reference>
<feature type="region of interest" description="Disordered" evidence="1">
    <location>
        <begin position="152"/>
        <end position="280"/>
    </location>
</feature>
<evidence type="ECO:0000313" key="2">
    <source>
        <dbReference type="EMBL" id="KAK3201802.1"/>
    </source>
</evidence>
<organism evidence="2 3">
    <name type="scientific">Pseudopithomyces chartarum</name>
    <dbReference type="NCBI Taxonomy" id="1892770"/>
    <lineage>
        <taxon>Eukaryota</taxon>
        <taxon>Fungi</taxon>
        <taxon>Dikarya</taxon>
        <taxon>Ascomycota</taxon>
        <taxon>Pezizomycotina</taxon>
        <taxon>Dothideomycetes</taxon>
        <taxon>Pleosporomycetidae</taxon>
        <taxon>Pleosporales</taxon>
        <taxon>Massarineae</taxon>
        <taxon>Didymosphaeriaceae</taxon>
        <taxon>Pseudopithomyces</taxon>
    </lineage>
</organism>
<feature type="compositionally biased region" description="Low complexity" evidence="1">
    <location>
        <begin position="100"/>
        <end position="116"/>
    </location>
</feature>
<accession>A0AAN6RCS7</accession>
<dbReference type="EMBL" id="WVTA01000015">
    <property type="protein sequence ID" value="KAK3201802.1"/>
    <property type="molecule type" value="Genomic_DNA"/>
</dbReference>
<name>A0AAN6RCS7_9PLEO</name>
<dbReference type="Proteomes" id="UP001280581">
    <property type="component" value="Unassembled WGS sequence"/>
</dbReference>
<feature type="compositionally biased region" description="Basic residues" evidence="1">
    <location>
        <begin position="173"/>
        <end position="184"/>
    </location>
</feature>
<comment type="caution">
    <text evidence="2">The sequence shown here is derived from an EMBL/GenBank/DDBJ whole genome shotgun (WGS) entry which is preliminary data.</text>
</comment>
<feature type="compositionally biased region" description="Pro residues" evidence="1">
    <location>
        <begin position="82"/>
        <end position="99"/>
    </location>
</feature>
<dbReference type="AlphaFoldDB" id="A0AAN6RCS7"/>
<protein>
    <submittedName>
        <fullName evidence="2">Uncharacterized protein</fullName>
    </submittedName>
</protein>
<evidence type="ECO:0000256" key="1">
    <source>
        <dbReference type="SAM" id="MobiDB-lite"/>
    </source>
</evidence>
<sequence length="280" mass="30710">MDPSRSPALSARSLTISTSDPKTNAHKRSGSRTEYSPLSSHGMPKEPALLSPDSLVTQPHRFSGLPPSPRPGHTHRFSGGLPPSPRPSEPRSPLPPVSPMPALSPSFSGPMSPPMSAKSFGTLIDSEPSTPAYSPRMGSNWDSSTLVLLPPVKSSDPSPHEPKWEMLVPLQKPPKKRFSRHKPKMSVSKDVPVITSVSSHPAKPIPINTIQEEKPKENHAPVEEEKESKDAEGESVQSDPLGKLALRMKSLLKRRSNGEKKEKKPRFELDRVETVHWTEL</sequence>
<feature type="compositionally biased region" description="Basic and acidic residues" evidence="1">
    <location>
        <begin position="211"/>
        <end position="232"/>
    </location>
</feature>